<evidence type="ECO:0000313" key="2">
    <source>
        <dbReference type="EMBL" id="AXQ78288.1"/>
    </source>
</evidence>
<dbReference type="EMBL" id="QVQZ01000017">
    <property type="protein sequence ID" value="RFU52864.1"/>
    <property type="molecule type" value="Genomic_DNA"/>
</dbReference>
<name>A0A372KLR1_9STRE</name>
<gene>
    <name evidence="2" type="ORF">DDV21_003950</name>
    <name evidence="3" type="ORF">DDV22_07210</name>
    <name evidence="4" type="ORF">DDV23_07435</name>
</gene>
<dbReference type="EMBL" id="CP031733">
    <property type="protein sequence ID" value="AXQ78288.1"/>
    <property type="molecule type" value="Genomic_DNA"/>
</dbReference>
<evidence type="ECO:0000313" key="7">
    <source>
        <dbReference type="Proteomes" id="UP000264056"/>
    </source>
</evidence>
<dbReference type="EMBL" id="QVQY01000018">
    <property type="protein sequence ID" value="RFU50735.1"/>
    <property type="molecule type" value="Genomic_DNA"/>
</dbReference>
<organism evidence="4 6">
    <name type="scientific">Streptococcus chenjunshii</name>
    <dbReference type="NCBI Taxonomy" id="2173853"/>
    <lineage>
        <taxon>Bacteria</taxon>
        <taxon>Bacillati</taxon>
        <taxon>Bacillota</taxon>
        <taxon>Bacilli</taxon>
        <taxon>Lactobacillales</taxon>
        <taxon>Streptococcaceae</taxon>
        <taxon>Streptococcus</taxon>
    </lineage>
</organism>
<reference evidence="3 7" key="1">
    <citation type="submission" date="2018-08" db="EMBL/GenBank/DDBJ databases">
        <title>Draft genome of Streptococcus sp .nov. Z2.</title>
        <authorList>
            <person name="Tian Z."/>
        </authorList>
    </citation>
    <scope>NUCLEOTIDE SEQUENCE [LARGE SCALE GENOMIC DNA]</scope>
    <source>
        <strain evidence="3 7">Z2</strain>
    </source>
</reference>
<proteinExistence type="predicted"/>
<evidence type="ECO:0000313" key="5">
    <source>
        <dbReference type="Proteomes" id="UP000246115"/>
    </source>
</evidence>
<reference evidence="4 6" key="2">
    <citation type="submission" date="2018-08" db="EMBL/GenBank/DDBJ databases">
        <title>Draft genome of Streptococcus sp. nov. Z1.</title>
        <authorList>
            <person name="Tian Z."/>
        </authorList>
    </citation>
    <scope>NUCLEOTIDE SEQUENCE [LARGE SCALE GENOMIC DNA]</scope>
    <source>
        <strain evidence="4">Z1</strain>
        <strain evidence="6">Z1(2018)</strain>
    </source>
</reference>
<evidence type="ECO:0000313" key="4">
    <source>
        <dbReference type="EMBL" id="RFU52864.1"/>
    </source>
</evidence>
<dbReference type="Proteomes" id="UP000264056">
    <property type="component" value="Unassembled WGS sequence"/>
</dbReference>
<feature type="region of interest" description="Disordered" evidence="1">
    <location>
        <begin position="75"/>
        <end position="95"/>
    </location>
</feature>
<accession>A0A346NB93</accession>
<sequence>MVVKLKNCFKLLKQCNGIENDGQRFTAFYSRKLKHLKNLRNCFTEAFMIFLTGLSASLNYYRRNDENDARFCSRTSKSSLSHRTEDHPEALLKSL</sequence>
<keyword evidence="7" id="KW-1185">Reference proteome</keyword>
<evidence type="ECO:0000313" key="3">
    <source>
        <dbReference type="EMBL" id="RFU50735.1"/>
    </source>
</evidence>
<protein>
    <submittedName>
        <fullName evidence="4">Uncharacterized protein</fullName>
    </submittedName>
</protein>
<dbReference type="KEGG" id="schj:DDV21_003950"/>
<reference evidence="5" key="3">
    <citation type="submission" date="2018-08" db="EMBL/GenBank/DDBJ databases">
        <title>Streptococcus chenjunshii sp. nov., isolated from stools sample of the Tibetan antelope in the Qinghai-Tibet plateau, China.</title>
        <authorList>
            <person name="Tian Z."/>
        </authorList>
    </citation>
    <scope>NUCLEOTIDE SEQUENCE [LARGE SCALE GENOMIC DNA]</scope>
    <source>
        <strain evidence="5">Z15</strain>
    </source>
</reference>
<evidence type="ECO:0000313" key="6">
    <source>
        <dbReference type="Proteomes" id="UP000262901"/>
    </source>
</evidence>
<feature type="compositionally biased region" description="Basic and acidic residues" evidence="1">
    <location>
        <begin position="82"/>
        <end position="95"/>
    </location>
</feature>
<dbReference type="AlphaFoldDB" id="A0A372KLR1"/>
<reference evidence="2" key="4">
    <citation type="journal article" date="2019" name="Int. J. Syst. Evol. Microbiol.">
        <title>Streptococcus chenjunshii sp. nov. isolated from feces of Tibetan antelopes.</title>
        <authorList>
            <person name="Tian Z."/>
            <person name="Lu S."/>
            <person name="Jin D."/>
            <person name="Yang J."/>
            <person name="Pu J."/>
            <person name="Lai X.H."/>
            <person name="Bai X.N."/>
            <person name="Wu X.M."/>
            <person name="Li J."/>
            <person name="Wang S."/>
            <person name="Xu J."/>
        </authorList>
    </citation>
    <scope>NUCLEOTIDE SEQUENCE</scope>
    <source>
        <strain evidence="2">Z15</strain>
    </source>
</reference>
<dbReference type="Proteomes" id="UP000246115">
    <property type="component" value="Chromosome"/>
</dbReference>
<dbReference type="Proteomes" id="UP000262901">
    <property type="component" value="Unassembled WGS sequence"/>
</dbReference>
<evidence type="ECO:0000256" key="1">
    <source>
        <dbReference type="SAM" id="MobiDB-lite"/>
    </source>
</evidence>
<accession>A0A372KLR1</accession>